<dbReference type="Pfam" id="PF04548">
    <property type="entry name" value="AIG1"/>
    <property type="match status" value="1"/>
</dbReference>
<dbReference type="Pfam" id="PF11886">
    <property type="entry name" value="TOC159_MAD"/>
    <property type="match status" value="1"/>
</dbReference>
<dbReference type="GO" id="GO:0005525">
    <property type="term" value="F:GTP binding"/>
    <property type="evidence" value="ECO:0007669"/>
    <property type="project" value="UniProtKB-KW"/>
</dbReference>
<evidence type="ECO:0000256" key="14">
    <source>
        <dbReference type="ARBA" id="ARBA00023136"/>
    </source>
</evidence>
<evidence type="ECO:0000313" key="19">
    <source>
        <dbReference type="EMBL" id="CAL1359068.1"/>
    </source>
</evidence>
<keyword evidence="8" id="KW-0378">Hydrolase</keyword>
<dbReference type="GO" id="GO:0046872">
    <property type="term" value="F:metal ion binding"/>
    <property type="evidence" value="ECO:0007669"/>
    <property type="project" value="UniProtKB-KW"/>
</dbReference>
<dbReference type="SUPFAM" id="SSF52540">
    <property type="entry name" value="P-loop containing nucleoside triphosphate hydrolases"/>
    <property type="match status" value="1"/>
</dbReference>
<dbReference type="InterPro" id="IPR024283">
    <property type="entry name" value="TOC159_MAD"/>
</dbReference>
<evidence type="ECO:0000256" key="2">
    <source>
        <dbReference type="ARBA" id="ARBA00022448"/>
    </source>
</evidence>
<sequence length="787" mass="87543">MKGIMDWVFPQLLVKSLASLSPGGFSGPPPVDQRADDIDLTTNSEALPLHSGAPCSIESRRESGTDTTTPQQVVEAASQPRNHYVEGRKTDPLARIEDLKIKLFRLLQRFSLSSDNLLVAKVLYRIHIATSIRAEPPDRVRNARAKAIAAAQESSGSPELDFSLRILVLGKTGVGKSATINSLLDERKTITSAFQPATDRIQEISGSLNGVRVTFIDTPGFSPSSTSSVRRNRKIMLSVKRFIRRSPPDIVLFVERLDLINMGSCDFPLLKLMTDVFGNAIWFNTLIVMTHASSSLPEGTGGYPVSYESYVNRCSELMQHYIHEAVLDSKLENPVILVENHPQCVKNTRGDAILPNGQVWRSHFMLLCICSKVLSVASNILRLEKSIDLGAKTKPRVPSLPHLLSSFVKYRSISNPTQDGGHDFYDEILLSDEEGEDEYDQLPPIRILSKSQFSKLSKSHKHDYLDELDYRETLYLKKQLKEECRRRREKQLVGEVSHEEGDESATLPEAVLLADMVVPLSFDSDCHVHRYRCLVTNEQFIPRPVLDPQGWDHDVGFDGINLETSVEMRKNLHASVSGQMSKDKQNFNIQSECTTAYSDPWGPSYSVGLNVQSAGKDMFYTVHGNTRMKNFKHNVMDCGVSLTSFGKKYYVGGKVEDSVLVGKRWKFLVNAAQMRGAGQVAYGGRFEATVLGTDYPARNDCLSVFLSPLSFEKDTVLSGGVQSEFQAMRGTRVGVNVNLNSLKMGQVGVKISSSEHLEIALIAAFTIFRAVFSKRVGEHSQEELETG</sequence>
<comment type="subcellular location">
    <subcellularLocation>
        <location evidence="15">Plastid</location>
        <location evidence="15">Chloroplast outer membrane</location>
        <topology evidence="15">Single-pass membrane protein</topology>
    </subcellularLocation>
</comment>
<evidence type="ECO:0000256" key="1">
    <source>
        <dbReference type="ARBA" id="ARBA00001946"/>
    </source>
</evidence>
<dbReference type="EMBL" id="OZ034814">
    <property type="protein sequence ID" value="CAL1359068.1"/>
    <property type="molecule type" value="Genomic_DNA"/>
</dbReference>
<keyword evidence="10" id="KW-0460">Magnesium</keyword>
<dbReference type="GO" id="GO:0009707">
    <property type="term" value="C:chloroplast outer membrane"/>
    <property type="evidence" value="ECO:0007669"/>
    <property type="project" value="UniProtKB-SubCell"/>
</dbReference>
<dbReference type="AlphaFoldDB" id="A0AAV2CRB2"/>
<accession>A0AAV2CRB2</accession>
<comment type="cofactor">
    <cofactor evidence="1">
        <name>Mg(2+)</name>
        <dbReference type="ChEBI" id="CHEBI:18420"/>
    </cofactor>
</comment>
<keyword evidence="6" id="KW-0479">Metal-binding</keyword>
<evidence type="ECO:0000313" key="20">
    <source>
        <dbReference type="Proteomes" id="UP001497516"/>
    </source>
</evidence>
<evidence type="ECO:0000256" key="4">
    <source>
        <dbReference type="ARBA" id="ARBA00022640"/>
    </source>
</evidence>
<keyword evidence="13" id="KW-0342">GTP-binding</keyword>
<evidence type="ECO:0000256" key="5">
    <source>
        <dbReference type="ARBA" id="ARBA00022692"/>
    </source>
</evidence>
<dbReference type="GO" id="GO:0045036">
    <property type="term" value="P:protein targeting to chloroplast"/>
    <property type="evidence" value="ECO:0007669"/>
    <property type="project" value="TreeGrafter"/>
</dbReference>
<keyword evidence="2" id="KW-0813">Transport</keyword>
<organism evidence="19 20">
    <name type="scientific">Linum trigynum</name>
    <dbReference type="NCBI Taxonomy" id="586398"/>
    <lineage>
        <taxon>Eukaryota</taxon>
        <taxon>Viridiplantae</taxon>
        <taxon>Streptophyta</taxon>
        <taxon>Embryophyta</taxon>
        <taxon>Tracheophyta</taxon>
        <taxon>Spermatophyta</taxon>
        <taxon>Magnoliopsida</taxon>
        <taxon>eudicotyledons</taxon>
        <taxon>Gunneridae</taxon>
        <taxon>Pentapetalae</taxon>
        <taxon>rosids</taxon>
        <taxon>fabids</taxon>
        <taxon>Malpighiales</taxon>
        <taxon>Linaceae</taxon>
        <taxon>Linum</taxon>
    </lineage>
</organism>
<evidence type="ECO:0000256" key="13">
    <source>
        <dbReference type="ARBA" id="ARBA00023134"/>
    </source>
</evidence>
<evidence type="ECO:0000256" key="3">
    <source>
        <dbReference type="ARBA" id="ARBA00022528"/>
    </source>
</evidence>
<keyword evidence="14" id="KW-0472">Membrane</keyword>
<keyword evidence="12" id="KW-1133">Transmembrane helix</keyword>
<evidence type="ECO:0000256" key="9">
    <source>
        <dbReference type="ARBA" id="ARBA00022805"/>
    </source>
</evidence>
<dbReference type="GO" id="GO:0016787">
    <property type="term" value="F:hydrolase activity"/>
    <property type="evidence" value="ECO:0007669"/>
    <property type="project" value="UniProtKB-KW"/>
</dbReference>
<dbReference type="Proteomes" id="UP001497516">
    <property type="component" value="Chromosome 10"/>
</dbReference>
<evidence type="ECO:0000256" key="6">
    <source>
        <dbReference type="ARBA" id="ARBA00022723"/>
    </source>
</evidence>
<keyword evidence="5" id="KW-0812">Transmembrane</keyword>
<dbReference type="GO" id="GO:0015031">
    <property type="term" value="P:protein transport"/>
    <property type="evidence" value="ECO:0007669"/>
    <property type="project" value="UniProtKB-KW"/>
</dbReference>
<dbReference type="InterPro" id="IPR027417">
    <property type="entry name" value="P-loop_NTPase"/>
</dbReference>
<feature type="domain" description="AIG1-type G" evidence="18">
    <location>
        <begin position="161"/>
        <end position="394"/>
    </location>
</feature>
<keyword evidence="9" id="KW-1002">Plastid outer membrane</keyword>
<evidence type="ECO:0000256" key="11">
    <source>
        <dbReference type="ARBA" id="ARBA00022927"/>
    </source>
</evidence>
<keyword evidence="11" id="KW-0653">Protein transport</keyword>
<gene>
    <name evidence="19" type="ORF">LTRI10_LOCUS6581</name>
</gene>
<keyword evidence="3" id="KW-0150">Chloroplast</keyword>
<dbReference type="PROSITE" id="PS51720">
    <property type="entry name" value="G_AIG1"/>
    <property type="match status" value="1"/>
</dbReference>
<dbReference type="Gene3D" id="3.40.50.300">
    <property type="entry name" value="P-loop containing nucleotide triphosphate hydrolases"/>
    <property type="match status" value="1"/>
</dbReference>
<feature type="region of interest" description="Disordered" evidence="17">
    <location>
        <begin position="43"/>
        <end position="69"/>
    </location>
</feature>
<keyword evidence="7" id="KW-0547">Nucleotide-binding</keyword>
<protein>
    <recommendedName>
        <fullName evidence="18">AIG1-type G domain-containing protein</fullName>
    </recommendedName>
</protein>
<keyword evidence="4" id="KW-0934">Plastid</keyword>
<evidence type="ECO:0000259" key="18">
    <source>
        <dbReference type="PROSITE" id="PS51720"/>
    </source>
</evidence>
<reference evidence="19 20" key="1">
    <citation type="submission" date="2024-04" db="EMBL/GenBank/DDBJ databases">
        <authorList>
            <person name="Fracassetti M."/>
        </authorList>
    </citation>
    <scope>NUCLEOTIDE SEQUENCE [LARGE SCALE GENOMIC DNA]</scope>
</reference>
<evidence type="ECO:0000256" key="10">
    <source>
        <dbReference type="ARBA" id="ARBA00022842"/>
    </source>
</evidence>
<keyword evidence="20" id="KW-1185">Reference proteome</keyword>
<proteinExistence type="inferred from homology"/>
<name>A0AAV2CRB2_9ROSI</name>
<evidence type="ECO:0000256" key="16">
    <source>
        <dbReference type="ARBA" id="ARBA00023775"/>
    </source>
</evidence>
<evidence type="ECO:0000256" key="15">
    <source>
        <dbReference type="ARBA" id="ARBA00023766"/>
    </source>
</evidence>
<dbReference type="PANTHER" id="PTHR10903">
    <property type="entry name" value="GTPASE, IMAP FAMILY MEMBER-RELATED"/>
    <property type="match status" value="1"/>
</dbReference>
<evidence type="ECO:0000256" key="8">
    <source>
        <dbReference type="ARBA" id="ARBA00022801"/>
    </source>
</evidence>
<dbReference type="InterPro" id="IPR045058">
    <property type="entry name" value="GIMA/IAN/Toc"/>
</dbReference>
<dbReference type="FunFam" id="3.40.50.300:FF:000413">
    <property type="entry name" value="Translocase of chloroplast 120, chloroplastic"/>
    <property type="match status" value="1"/>
</dbReference>
<evidence type="ECO:0000256" key="17">
    <source>
        <dbReference type="SAM" id="MobiDB-lite"/>
    </source>
</evidence>
<evidence type="ECO:0000256" key="12">
    <source>
        <dbReference type="ARBA" id="ARBA00022989"/>
    </source>
</evidence>
<comment type="similarity">
    <text evidence="16">Belongs to the TRAFAC class TrmE-Era-EngA-EngB-Septin-like GTPase superfamily. AIG1/Toc34/Toc159-like paraseptin GTPase family. TOC159 subfamily.</text>
</comment>
<dbReference type="InterPro" id="IPR006703">
    <property type="entry name" value="G_AIG1"/>
</dbReference>
<dbReference type="PANTHER" id="PTHR10903:SF68">
    <property type="entry name" value="TRANSLOCASE OF CHLOROPLAST 90, CHLOROPLASTIC"/>
    <property type="match status" value="1"/>
</dbReference>
<evidence type="ECO:0000256" key="7">
    <source>
        <dbReference type="ARBA" id="ARBA00022741"/>
    </source>
</evidence>